<dbReference type="PANTHER" id="PTHR47096">
    <property type="entry name" value="MISSHAPEN LIKE KINASE 1"/>
    <property type="match status" value="1"/>
</dbReference>
<dbReference type="GO" id="GO:0005829">
    <property type="term" value="C:cytosol"/>
    <property type="evidence" value="ECO:0007669"/>
    <property type="project" value="TreeGrafter"/>
</dbReference>
<feature type="domain" description="CNH" evidence="6">
    <location>
        <begin position="12"/>
        <end position="208"/>
    </location>
</feature>
<evidence type="ECO:0000259" key="6">
    <source>
        <dbReference type="PROSITE" id="PS50219"/>
    </source>
</evidence>
<dbReference type="SMART" id="SM00036">
    <property type="entry name" value="CNH"/>
    <property type="match status" value="1"/>
</dbReference>
<evidence type="ECO:0000256" key="5">
    <source>
        <dbReference type="ARBA" id="ARBA00022777"/>
    </source>
</evidence>
<reference evidence="7" key="1">
    <citation type="journal article" date="2010" name="Science">
        <title>Plasticity of animal genome architecture unmasked by rapid evolution of a pelagic tunicate.</title>
        <authorList>
            <person name="Denoeud F."/>
            <person name="Henriet S."/>
            <person name="Mungpakdee S."/>
            <person name="Aury J.M."/>
            <person name="Da Silva C."/>
            <person name="Brinkmann H."/>
            <person name="Mikhaleva J."/>
            <person name="Olsen L.C."/>
            <person name="Jubin C."/>
            <person name="Canestro C."/>
            <person name="Bouquet J.M."/>
            <person name="Danks G."/>
            <person name="Poulain J."/>
            <person name="Campsteijn C."/>
            <person name="Adamski M."/>
            <person name="Cross I."/>
            <person name="Yadetie F."/>
            <person name="Muffato M."/>
            <person name="Louis A."/>
            <person name="Butcher S."/>
            <person name="Tsagkogeorga G."/>
            <person name="Konrad A."/>
            <person name="Singh S."/>
            <person name="Jensen M.F."/>
            <person name="Cong E.H."/>
            <person name="Eikeseth-Otteraa H."/>
            <person name="Noel B."/>
            <person name="Anthouard V."/>
            <person name="Porcel B.M."/>
            <person name="Kachouri-Lafond R."/>
            <person name="Nishino A."/>
            <person name="Ugolini M."/>
            <person name="Chourrout P."/>
            <person name="Nishida H."/>
            <person name="Aasland R."/>
            <person name="Huzurbazar S."/>
            <person name="Westhof E."/>
            <person name="Delsuc F."/>
            <person name="Lehrach H."/>
            <person name="Reinhardt R."/>
            <person name="Weissenbach J."/>
            <person name="Roy S.W."/>
            <person name="Artiguenave F."/>
            <person name="Postlethwait J.H."/>
            <person name="Manak J.R."/>
            <person name="Thompson E.M."/>
            <person name="Jaillon O."/>
            <person name="Du Pasquier L."/>
            <person name="Boudinot P."/>
            <person name="Liberles D.A."/>
            <person name="Volff J.N."/>
            <person name="Philippe H."/>
            <person name="Lenhard B."/>
            <person name="Roest Crollius H."/>
            <person name="Wincker P."/>
            <person name="Chourrout D."/>
        </authorList>
    </citation>
    <scope>NUCLEOTIDE SEQUENCE [LARGE SCALE GENOMIC DNA]</scope>
</reference>
<dbReference type="Proteomes" id="UP000011014">
    <property type="component" value="Unassembled WGS sequence"/>
</dbReference>
<dbReference type="PANTHER" id="PTHR47096:SF1">
    <property type="entry name" value="MISSHAPEN LIKE KINASE 1"/>
    <property type="match status" value="1"/>
</dbReference>
<dbReference type="InterPro" id="IPR001180">
    <property type="entry name" value="CNH_dom"/>
</dbReference>
<evidence type="ECO:0000256" key="3">
    <source>
        <dbReference type="ARBA" id="ARBA00022527"/>
    </source>
</evidence>
<comment type="similarity">
    <text evidence="1">Belongs to the protein kinase superfamily. STE Ser/Thr protein kinase family. STE20 subfamily.</text>
</comment>
<evidence type="ECO:0000313" key="7">
    <source>
        <dbReference type="EMBL" id="CBY39012.1"/>
    </source>
</evidence>
<keyword evidence="3" id="KW-0723">Serine/threonine-protein kinase</keyword>
<dbReference type="GO" id="GO:0004674">
    <property type="term" value="F:protein serine/threonine kinase activity"/>
    <property type="evidence" value="ECO:0007669"/>
    <property type="project" value="UniProtKB-KW"/>
</dbReference>
<gene>
    <name evidence="7" type="ORF">GSOID_T00019551001</name>
</gene>
<dbReference type="AlphaFoldDB" id="E4YU73"/>
<accession>E4YU73</accession>
<feature type="non-terminal residue" evidence="7">
    <location>
        <position position="208"/>
    </location>
</feature>
<dbReference type="InterPro" id="IPR051700">
    <property type="entry name" value="STE20_Ser-Thr_kinase"/>
</dbReference>
<proteinExistence type="inferred from homology"/>
<keyword evidence="4" id="KW-0808">Transferase</keyword>
<keyword evidence="5" id="KW-0418">Kinase</keyword>
<organism evidence="7">
    <name type="scientific">Oikopleura dioica</name>
    <name type="common">Tunicate</name>
    <dbReference type="NCBI Taxonomy" id="34765"/>
    <lineage>
        <taxon>Eukaryota</taxon>
        <taxon>Metazoa</taxon>
        <taxon>Chordata</taxon>
        <taxon>Tunicata</taxon>
        <taxon>Appendicularia</taxon>
        <taxon>Copelata</taxon>
        <taxon>Oikopleuridae</taxon>
        <taxon>Oikopleura</taxon>
    </lineage>
</organism>
<protein>
    <recommendedName>
        <fullName evidence="2">non-specific serine/threonine protein kinase</fullName>
        <ecNumber evidence="2">2.7.11.1</ecNumber>
    </recommendedName>
</protein>
<evidence type="ECO:0000256" key="2">
    <source>
        <dbReference type="ARBA" id="ARBA00012513"/>
    </source>
</evidence>
<evidence type="ECO:0000256" key="4">
    <source>
        <dbReference type="ARBA" id="ARBA00022679"/>
    </source>
</evidence>
<dbReference type="Pfam" id="PF00780">
    <property type="entry name" value="CNH"/>
    <property type="match status" value="1"/>
</dbReference>
<dbReference type="EC" id="2.7.11.1" evidence="2"/>
<dbReference type="PROSITE" id="PS50219">
    <property type="entry name" value="CNH"/>
    <property type="match status" value="1"/>
</dbReference>
<sequence length="208" mass="24480">MPEIRKYKKRFNSEINCASLWGVNLLIGTNNGLILLDRSGQGQVYPLIANRKFQQIDVLENNNLVLSISGKKNKLRCYYLSWLKSKFLNTQPSKQDAAERQGYISVGDLEGCASYKLVKFERIKFLVVAMRNGVDVFAWAPKPYNRFMLYKTFQNLVHRPLIVDLTVEDGTRLKWTFIQLFYHHEFSLKMKDRSESNMLLRYYLHRQN</sequence>
<dbReference type="EMBL" id="FN655396">
    <property type="protein sequence ID" value="CBY39012.1"/>
    <property type="molecule type" value="Genomic_DNA"/>
</dbReference>
<name>E4YU73_OIKDI</name>
<evidence type="ECO:0000256" key="1">
    <source>
        <dbReference type="ARBA" id="ARBA00008874"/>
    </source>
</evidence>